<keyword evidence="3" id="KW-0637">Prenyltransferase</keyword>
<dbReference type="InterPro" id="IPR008930">
    <property type="entry name" value="Terpenoid_cyclase/PrenylTrfase"/>
</dbReference>
<comment type="similarity">
    <text evidence="2">Belongs to the protein prenyltransferase subunit beta family.</text>
</comment>
<keyword evidence="10" id="KW-0472">Membrane</keyword>
<evidence type="ECO:0000313" key="12">
    <source>
        <dbReference type="EMBL" id="CAK9110373.1"/>
    </source>
</evidence>
<dbReference type="PANTHER" id="PTHR11774:SF11">
    <property type="entry name" value="GERANYLGERANYL TRANSFERASE TYPE-2 SUBUNIT BETA"/>
    <property type="match status" value="1"/>
</dbReference>
<dbReference type="InterPro" id="IPR045089">
    <property type="entry name" value="PGGT1B-like"/>
</dbReference>
<dbReference type="Pfam" id="PF00432">
    <property type="entry name" value="Prenyltrans"/>
    <property type="match status" value="1"/>
</dbReference>
<keyword evidence="6" id="KW-0677">Repeat</keyword>
<feature type="domain" description="Prenyltransferase alpha-alpha toroid" evidence="11">
    <location>
        <begin position="56"/>
        <end position="304"/>
    </location>
</feature>
<evidence type="ECO:0000256" key="10">
    <source>
        <dbReference type="SAM" id="Phobius"/>
    </source>
</evidence>
<organism evidence="12 13">
    <name type="scientific">Durusdinium trenchii</name>
    <dbReference type="NCBI Taxonomy" id="1381693"/>
    <lineage>
        <taxon>Eukaryota</taxon>
        <taxon>Sar</taxon>
        <taxon>Alveolata</taxon>
        <taxon>Dinophyceae</taxon>
        <taxon>Suessiales</taxon>
        <taxon>Symbiodiniaceae</taxon>
        <taxon>Durusdinium</taxon>
    </lineage>
</organism>
<evidence type="ECO:0000256" key="3">
    <source>
        <dbReference type="ARBA" id="ARBA00022602"/>
    </source>
</evidence>
<comment type="cofactor">
    <cofactor evidence="1">
        <name>Zn(2+)</name>
        <dbReference type="ChEBI" id="CHEBI:29105"/>
    </cofactor>
</comment>
<evidence type="ECO:0000256" key="4">
    <source>
        <dbReference type="ARBA" id="ARBA00022679"/>
    </source>
</evidence>
<dbReference type="Gene3D" id="1.50.10.20">
    <property type="match status" value="1"/>
</dbReference>
<evidence type="ECO:0000256" key="9">
    <source>
        <dbReference type="ARBA" id="ARBA00032766"/>
    </source>
</evidence>
<keyword evidence="4" id="KW-0808">Transferase</keyword>
<evidence type="ECO:0000256" key="1">
    <source>
        <dbReference type="ARBA" id="ARBA00001947"/>
    </source>
</evidence>
<proteinExistence type="inferred from homology"/>
<sequence length="432" mass="47321">MASKDDGFARVHLQFLDMFIASGFKSLRKMEELRGTSEGGLVGLGEKAKLLLGAAVAETSLLSALYWITCAYTLLGHVIEPEMRQQILDFAGRCRCRSTPGAFAPHPAHQADLLNTVSAVQVAVLLDKPGILGDLSEVSHYVRSLQLPDGSFANRSGSNEGDCRFTFAALCALKLLARLENNDRKESLDSVSAWLLRCQNLDGGFGCRPGECESHAGHTFCCLAALSLISQLHQLSHRGRGRLIRWLSGRQCESGGMNGRPGKKADACYTWWTLAAAELLAGSEIVSMFDLEALEEFVEHCMSAEGQTPQAICGPKDQSLAEHGGQSDGWALLALLLAQGVAFKAELSKQAPAHQAEHAQLPVDSFVSRWSKQQKHLKDVEDMDYFWGMPKFAWVVVFDVIACIFYVLGMKSVTILARKRPEDTDYFLQAPV</sequence>
<dbReference type="InterPro" id="IPR001330">
    <property type="entry name" value="Prenyltrans"/>
</dbReference>
<accession>A0ABP0SDF6</accession>
<keyword evidence="5" id="KW-0479">Metal-binding</keyword>
<reference evidence="12 13" key="1">
    <citation type="submission" date="2024-02" db="EMBL/GenBank/DDBJ databases">
        <authorList>
            <person name="Chen Y."/>
            <person name="Shah S."/>
            <person name="Dougan E. K."/>
            <person name="Thang M."/>
            <person name="Chan C."/>
        </authorList>
    </citation>
    <scope>NUCLEOTIDE SEQUENCE [LARGE SCALE GENOMIC DNA]</scope>
</reference>
<feature type="transmembrane region" description="Helical" evidence="10">
    <location>
        <begin position="392"/>
        <end position="410"/>
    </location>
</feature>
<dbReference type="SUPFAM" id="SSF48239">
    <property type="entry name" value="Terpenoid cyclases/Protein prenyltransferases"/>
    <property type="match status" value="1"/>
</dbReference>
<keyword evidence="10" id="KW-0812">Transmembrane</keyword>
<keyword evidence="10" id="KW-1133">Transmembrane helix</keyword>
<keyword evidence="7" id="KW-0862">Zinc</keyword>
<evidence type="ECO:0000313" key="13">
    <source>
        <dbReference type="Proteomes" id="UP001642464"/>
    </source>
</evidence>
<dbReference type="Proteomes" id="UP001642464">
    <property type="component" value="Unassembled WGS sequence"/>
</dbReference>
<evidence type="ECO:0000256" key="7">
    <source>
        <dbReference type="ARBA" id="ARBA00022833"/>
    </source>
</evidence>
<evidence type="ECO:0000256" key="6">
    <source>
        <dbReference type="ARBA" id="ARBA00022737"/>
    </source>
</evidence>
<keyword evidence="13" id="KW-1185">Reference proteome</keyword>
<evidence type="ECO:0000256" key="8">
    <source>
        <dbReference type="ARBA" id="ARBA00030816"/>
    </source>
</evidence>
<evidence type="ECO:0000259" key="11">
    <source>
        <dbReference type="Pfam" id="PF00432"/>
    </source>
</evidence>
<dbReference type="EMBL" id="CAXAMM010043517">
    <property type="protein sequence ID" value="CAK9110373.1"/>
    <property type="molecule type" value="Genomic_DNA"/>
</dbReference>
<name>A0ABP0SDF6_9DINO</name>
<dbReference type="PANTHER" id="PTHR11774">
    <property type="entry name" value="GERANYLGERANYL TRANSFERASE TYPE BETA SUBUNIT"/>
    <property type="match status" value="1"/>
</dbReference>
<evidence type="ECO:0000256" key="2">
    <source>
        <dbReference type="ARBA" id="ARBA00010497"/>
    </source>
</evidence>
<gene>
    <name evidence="12" type="ORF">SCF082_LOCUS51266</name>
</gene>
<protein>
    <recommendedName>
        <fullName evidence="8">Geranylgeranyl transferase type II subunit beta</fullName>
    </recommendedName>
    <alternativeName>
        <fullName evidence="9">Type II protein geranyl-geranyltransferase subunit beta</fullName>
    </alternativeName>
</protein>
<comment type="caution">
    <text evidence="12">The sequence shown here is derived from an EMBL/GenBank/DDBJ whole genome shotgun (WGS) entry which is preliminary data.</text>
</comment>
<evidence type="ECO:0000256" key="5">
    <source>
        <dbReference type="ARBA" id="ARBA00022723"/>
    </source>
</evidence>